<keyword evidence="7" id="KW-0146">Chitin degradation</keyword>
<dbReference type="InterPro" id="IPR050314">
    <property type="entry name" value="Glycosyl_Hydrlase_18"/>
</dbReference>
<dbReference type="InterPro" id="IPR017853">
    <property type="entry name" value="GH"/>
</dbReference>
<evidence type="ECO:0000256" key="1">
    <source>
        <dbReference type="ARBA" id="ARBA00000822"/>
    </source>
</evidence>
<evidence type="ECO:0000256" key="9">
    <source>
        <dbReference type="ARBA" id="ARBA00023295"/>
    </source>
</evidence>
<evidence type="ECO:0000259" key="12">
    <source>
        <dbReference type="PROSITE" id="PS51910"/>
    </source>
</evidence>
<evidence type="ECO:0000256" key="3">
    <source>
        <dbReference type="ARBA" id="ARBA00008682"/>
    </source>
</evidence>
<evidence type="ECO:0000256" key="5">
    <source>
        <dbReference type="ARBA" id="ARBA00022525"/>
    </source>
</evidence>
<dbReference type="GO" id="GO:0000272">
    <property type="term" value="P:polysaccharide catabolic process"/>
    <property type="evidence" value="ECO:0007669"/>
    <property type="project" value="UniProtKB-KW"/>
</dbReference>
<comment type="caution">
    <text evidence="13">The sequence shown here is derived from an EMBL/GenBank/DDBJ whole genome shotgun (WGS) entry which is preliminary data.</text>
</comment>
<proteinExistence type="inferred from homology"/>
<comment type="similarity">
    <text evidence="3">Belongs to the glycosyl hydrolase 18 family. Chitinase class V subfamily.</text>
</comment>
<comment type="subcellular location">
    <subcellularLocation>
        <location evidence="2">Secreted</location>
    </subcellularLocation>
</comment>
<keyword evidence="8" id="KW-0119">Carbohydrate metabolism</keyword>
<evidence type="ECO:0000313" key="13">
    <source>
        <dbReference type="EMBL" id="KAF5267518.1"/>
    </source>
</evidence>
<reference evidence="13" key="1">
    <citation type="submission" date="2020-02" db="EMBL/GenBank/DDBJ databases">
        <title>Identification and distribution of gene clusters putatively required for synthesis of sphingolipid metabolism inhibitors in phylogenetically diverse species of the filamentous fungus Fusarium.</title>
        <authorList>
            <person name="Kim H.-S."/>
            <person name="Busman M."/>
            <person name="Brown D.W."/>
            <person name="Divon H."/>
            <person name="Uhlig S."/>
            <person name="Proctor R.H."/>
        </authorList>
    </citation>
    <scope>NUCLEOTIDE SEQUENCE [LARGE SCALE GENOMIC DNA]</scope>
    <source>
        <strain evidence="13">NRRL 39464</strain>
    </source>
</reference>
<evidence type="ECO:0000256" key="8">
    <source>
        <dbReference type="ARBA" id="ARBA00023277"/>
    </source>
</evidence>
<accession>A0A8H5AM69</accession>
<dbReference type="SMART" id="SM00636">
    <property type="entry name" value="Glyco_18"/>
    <property type="match status" value="1"/>
</dbReference>
<protein>
    <recommendedName>
        <fullName evidence="4">chitinase</fullName>
        <ecNumber evidence="4">3.2.1.14</ecNumber>
    </recommendedName>
</protein>
<dbReference type="InterPro" id="IPR011583">
    <property type="entry name" value="Chitinase_II/V-like_cat"/>
</dbReference>
<dbReference type="EMBL" id="JAAFOW010000240">
    <property type="protein sequence ID" value="KAF5267518.1"/>
    <property type="molecule type" value="Genomic_DNA"/>
</dbReference>
<evidence type="ECO:0000256" key="6">
    <source>
        <dbReference type="ARBA" id="ARBA00022801"/>
    </source>
</evidence>
<dbReference type="Gene3D" id="3.20.20.80">
    <property type="entry name" value="Glycosidases"/>
    <property type="match status" value="1"/>
</dbReference>
<dbReference type="PROSITE" id="PS51910">
    <property type="entry name" value="GH18_2"/>
    <property type="match status" value="1"/>
</dbReference>
<dbReference type="InterPro" id="IPR029070">
    <property type="entry name" value="Chitinase_insertion_sf"/>
</dbReference>
<dbReference type="SUPFAM" id="SSF54556">
    <property type="entry name" value="Chitinase insertion domain"/>
    <property type="match status" value="1"/>
</dbReference>
<dbReference type="InterPro" id="IPR001579">
    <property type="entry name" value="Glyco_hydro_18_chit_AS"/>
</dbReference>
<keyword evidence="10" id="KW-0624">Polysaccharide degradation</keyword>
<keyword evidence="6 11" id="KW-0378">Hydrolase</keyword>
<evidence type="ECO:0000313" key="14">
    <source>
        <dbReference type="Proteomes" id="UP000558688"/>
    </source>
</evidence>
<dbReference type="Proteomes" id="UP000558688">
    <property type="component" value="Unassembled WGS sequence"/>
</dbReference>
<dbReference type="GO" id="GO:0008843">
    <property type="term" value="F:endochitinase activity"/>
    <property type="evidence" value="ECO:0007669"/>
    <property type="project" value="UniProtKB-EC"/>
</dbReference>
<dbReference type="PROSITE" id="PS01095">
    <property type="entry name" value="GH18_1"/>
    <property type="match status" value="1"/>
</dbReference>
<keyword evidence="5" id="KW-0964">Secreted</keyword>
<dbReference type="Gene3D" id="3.10.50.10">
    <property type="match status" value="1"/>
</dbReference>
<feature type="domain" description="GH18" evidence="12">
    <location>
        <begin position="44"/>
        <end position="402"/>
    </location>
</feature>
<dbReference type="GO" id="GO:0008061">
    <property type="term" value="F:chitin binding"/>
    <property type="evidence" value="ECO:0007669"/>
    <property type="project" value="InterPro"/>
</dbReference>
<dbReference type="PANTHER" id="PTHR11177">
    <property type="entry name" value="CHITINASE"/>
    <property type="match status" value="1"/>
</dbReference>
<dbReference type="Pfam" id="PF00704">
    <property type="entry name" value="Glyco_hydro_18"/>
    <property type="match status" value="1"/>
</dbReference>
<organism evidence="13 14">
    <name type="scientific">Fusarium oxysporum</name>
    <name type="common">Fusarium vascular wilt</name>
    <dbReference type="NCBI Taxonomy" id="5507"/>
    <lineage>
        <taxon>Eukaryota</taxon>
        <taxon>Fungi</taxon>
        <taxon>Dikarya</taxon>
        <taxon>Ascomycota</taxon>
        <taxon>Pezizomycotina</taxon>
        <taxon>Sordariomycetes</taxon>
        <taxon>Hypocreomycetidae</taxon>
        <taxon>Hypocreales</taxon>
        <taxon>Nectriaceae</taxon>
        <taxon>Fusarium</taxon>
        <taxon>Fusarium oxysporum species complex</taxon>
    </lineage>
</organism>
<gene>
    <name evidence="13" type="ORF">FOXYS1_1600</name>
</gene>
<dbReference type="SUPFAM" id="SSF51445">
    <property type="entry name" value="(Trans)glycosidases"/>
    <property type="match status" value="1"/>
</dbReference>
<evidence type="ECO:0000256" key="11">
    <source>
        <dbReference type="RuleBase" id="RU000489"/>
    </source>
</evidence>
<evidence type="ECO:0000256" key="7">
    <source>
        <dbReference type="ARBA" id="ARBA00023024"/>
    </source>
</evidence>
<dbReference type="GO" id="GO:0005576">
    <property type="term" value="C:extracellular region"/>
    <property type="evidence" value="ECO:0007669"/>
    <property type="project" value="UniProtKB-SubCell"/>
</dbReference>
<dbReference type="GO" id="GO:0006032">
    <property type="term" value="P:chitin catabolic process"/>
    <property type="evidence" value="ECO:0007669"/>
    <property type="project" value="UniProtKB-KW"/>
</dbReference>
<evidence type="ECO:0000256" key="4">
    <source>
        <dbReference type="ARBA" id="ARBA00012729"/>
    </source>
</evidence>
<keyword evidence="9 11" id="KW-0326">Glycosidase</keyword>
<name>A0A8H5AM69_FUSOX</name>
<dbReference type="InterPro" id="IPR001223">
    <property type="entry name" value="Glyco_hydro18_cat"/>
</dbReference>
<sequence length="1218" mass="136299">MGKLLQTLYCRLQANSTSYCGTTKDFCGKKTVNRPSCSSKGPMRRVVGYIEGWASTRSCDSFTPSNIPDGVYTHINFAFASIDPTTFQIVPASSKDPALYRELTRKKKVDPKLKVFIAIGGWAFNDPGPTVTTFSDIARSDANQRTFIKSLISFMATYGFDGVDIDWEYPAADDREGREEDFDNLPKFLSNIKSALKQSGDRNGLSIAIPASYWYLQHFDLEKISKYVDHFNVMSYDFHGAWDTPKSWLGNHLNSHTNLTEIKEAFDLLWRNKVDPDQVNMGLAFYARTFSASSPGCMSPGCLFDAGGPAEPCTNAVGVMSNPEIMRKLGGKIGSGDLDKAAAVKTLKFGRTWLTYDDVDTWKLKLEFARSQCLGGAMVWAISQDTADGKFSKQLQVATGYKSKAVTKFNSTISLGHGVFMETTESEANADVSDAQCRWTNCAETCPSKWSTVPRQDPYRTSSKEIMTDSTGCDGNGSRTFCCPPGEQPFCQWLFHNNGACTPGCPYDNMYEVASLSLSCSSGKAQVACCRGDTPALDVYRQYKWYGKESKCATDLGDKECGWSNKFDTSLVSSWSGSGAQVCYDSEGKKGTRPMCEDSSDESKPHFTNCQWVDSFDVGATNIADREQCSGNCPSGKYKVTLDAKNNICKKGTSAYCCDISATFDHNNIDDDDLEDILKAWAKDPKCPKLSDNDIEKLSSRSMDNRTLSVAEKLASLDRRDGTYELPNAIIVLGLIQRIMEFSPTSRETRAIRNAVDKAFGPHWKQLTGAYIAGLMYYFRDSMSMVIPAFNFMCNIDTEEQLAEDAISSSLLICPIRSLNTYDPSTLEDPRDSTTEISGPDVFDDINEALDSEWSWPLKWIQGGGLEKRGYGKKRPFYPKCPDKSTWVIWSLPYPNGEKGDALAKKNGDEKRYYVNNYGGDCYAATVEDDGGRDQEEWVSEHILELQSIHMFIEYTMGVQDKLRTRPSPSGINILAPFNPAPPSDRPPCSMWKDAFMHGFPLWNAEYKETPQIHLYTLLGSTSNAAHMVTAEAKLNGKKAKLWGFSEPVEKKSWKDDYSAMDKATAEYAFEQFQLIEQVFGYLTKPAIEDKLLAAHQDVIEFLDAFEKLYEMQYPTIKNLNLSDTWRNFMTELLRGVQDFTEEWMKLRTGDMVNDWKAEVARRETALKNAANTQVAKQLTIELDDARKIHDDAKKHFTTYSSLIGVFKPEIFQETGAA</sequence>
<comment type="catalytic activity">
    <reaction evidence="1">
        <text>Random endo-hydrolysis of N-acetyl-beta-D-glucosaminide (1-&gt;4)-beta-linkages in chitin and chitodextrins.</text>
        <dbReference type="EC" id="3.2.1.14"/>
    </reaction>
</comment>
<evidence type="ECO:0000256" key="2">
    <source>
        <dbReference type="ARBA" id="ARBA00004613"/>
    </source>
</evidence>
<dbReference type="AlphaFoldDB" id="A0A8H5AM69"/>
<dbReference type="PANTHER" id="PTHR11177:SF402">
    <property type="entry name" value="CHITINASE"/>
    <property type="match status" value="1"/>
</dbReference>
<evidence type="ECO:0000256" key="10">
    <source>
        <dbReference type="ARBA" id="ARBA00023326"/>
    </source>
</evidence>
<dbReference type="EC" id="3.2.1.14" evidence="4"/>